<dbReference type="Proteomes" id="UP000034723">
    <property type="component" value="Chromosome"/>
</dbReference>
<dbReference type="InterPro" id="IPR036895">
    <property type="entry name" value="Uracil-DNA_glycosylase-like_sf"/>
</dbReference>
<dbReference type="SUPFAM" id="SSF88697">
    <property type="entry name" value="PUA domain-like"/>
    <property type="match status" value="1"/>
</dbReference>
<dbReference type="InParanoid" id="A0A0F7IGN9"/>
<dbReference type="Gene3D" id="2.30.130.10">
    <property type="entry name" value="PUA domain"/>
    <property type="match status" value="1"/>
</dbReference>
<dbReference type="NCBIfam" id="NF040592">
    <property type="entry name" value="tRNA_mod_ArcS"/>
    <property type="match status" value="1"/>
</dbReference>
<evidence type="ECO:0000259" key="2">
    <source>
        <dbReference type="Pfam" id="PF01702"/>
    </source>
</evidence>
<dbReference type="Pfam" id="PF01702">
    <property type="entry name" value="TGT"/>
    <property type="match status" value="1"/>
</dbReference>
<evidence type="ECO:0000256" key="1">
    <source>
        <dbReference type="ARBA" id="ARBA00022694"/>
    </source>
</evidence>
<dbReference type="GO" id="GO:0008483">
    <property type="term" value="F:transaminase activity"/>
    <property type="evidence" value="ECO:0007669"/>
    <property type="project" value="UniProtKB-KW"/>
</dbReference>
<gene>
    <name evidence="5" type="ORF">GAH_00618</name>
</gene>
<dbReference type="PROSITE" id="PS50890">
    <property type="entry name" value="PUA"/>
    <property type="match status" value="1"/>
</dbReference>
<accession>A0A0F7IGN9</accession>
<feature type="domain" description="tRNA-guanine(15) transglycosylase-like" evidence="2">
    <location>
        <begin position="88"/>
        <end position="196"/>
    </location>
</feature>
<evidence type="ECO:0000313" key="5">
    <source>
        <dbReference type="EMBL" id="AKG92042.1"/>
    </source>
</evidence>
<dbReference type="InterPro" id="IPR015947">
    <property type="entry name" value="PUA-like_sf"/>
</dbReference>
<dbReference type="PATRIC" id="fig|113653.22.peg.617"/>
<dbReference type="Gene3D" id="3.40.50.10630">
    <property type="entry name" value="Uracil-DNA glycosylase-like"/>
    <property type="match status" value="1"/>
</dbReference>
<dbReference type="InterPro" id="IPR036974">
    <property type="entry name" value="PUA_sf"/>
</dbReference>
<reference evidence="5 6" key="1">
    <citation type="submission" date="2015-04" db="EMBL/GenBank/DDBJ databases">
        <title>The complete genome sequence of the hyperthermophilic, obligate iron-reducing archaeon Geoglobus ahangari strain 234T.</title>
        <authorList>
            <person name="Manzella M.P."/>
            <person name="Holmes D.E."/>
            <person name="Rocheleau J.M."/>
            <person name="Chung A."/>
            <person name="Reguera G."/>
            <person name="Kashefi K."/>
        </authorList>
    </citation>
    <scope>NUCLEOTIDE SEQUENCE [LARGE SCALE GENOMIC DNA]</scope>
    <source>
        <strain evidence="5 6">234</strain>
    </source>
</reference>
<feature type="domain" description="DUF5591" evidence="3">
    <location>
        <begin position="236"/>
        <end position="366"/>
    </location>
</feature>
<dbReference type="GeneID" id="24803198"/>
<dbReference type="PANTHER" id="PTHR46499:SF2">
    <property type="entry name" value="ARCHAEOSINE SYNTHASE"/>
    <property type="match status" value="1"/>
</dbReference>
<dbReference type="Gene3D" id="3.10.450.90">
    <property type="entry name" value="ArcTGT, C2 domain"/>
    <property type="match status" value="1"/>
</dbReference>
<dbReference type="InterPro" id="IPR038250">
    <property type="entry name" value="TGT_C2_sf"/>
</dbReference>
<evidence type="ECO:0000313" key="6">
    <source>
        <dbReference type="Proteomes" id="UP000034723"/>
    </source>
</evidence>
<keyword evidence="1" id="KW-0819">tRNA processing</keyword>
<dbReference type="InterPro" id="IPR002616">
    <property type="entry name" value="tRNA_ribo_trans-like"/>
</dbReference>
<name>A0A0F7IGN9_9EURY</name>
<protein>
    <submittedName>
        <fullName evidence="5">tRNA-archaeosine synthase</fullName>
        <ecNumber evidence="5">2.6.1.97</ecNumber>
    </submittedName>
</protein>
<keyword evidence="5" id="KW-0032">Aminotransferase</keyword>
<dbReference type="STRING" id="113653.GAH_00618"/>
<dbReference type="Pfam" id="PF17884">
    <property type="entry name" value="DUF5591"/>
    <property type="match status" value="1"/>
</dbReference>
<evidence type="ECO:0000259" key="3">
    <source>
        <dbReference type="Pfam" id="PF17884"/>
    </source>
</evidence>
<proteinExistence type="predicted"/>
<organism evidence="5 6">
    <name type="scientific">Geoglobus ahangari</name>
    <dbReference type="NCBI Taxonomy" id="113653"/>
    <lineage>
        <taxon>Archaea</taxon>
        <taxon>Methanobacteriati</taxon>
        <taxon>Methanobacteriota</taxon>
        <taxon>Archaeoglobi</taxon>
        <taxon>Archaeoglobales</taxon>
        <taxon>Archaeoglobaceae</taxon>
        <taxon>Geoglobus</taxon>
    </lineage>
</organism>
<evidence type="ECO:0000259" key="4">
    <source>
        <dbReference type="Pfam" id="PF22176"/>
    </source>
</evidence>
<dbReference type="SUPFAM" id="SSF52141">
    <property type="entry name" value="Uracil-DNA glycosylase-like"/>
    <property type="match status" value="1"/>
</dbReference>
<dbReference type="GO" id="GO:0003723">
    <property type="term" value="F:RNA binding"/>
    <property type="evidence" value="ECO:0007669"/>
    <property type="project" value="InterPro"/>
</dbReference>
<dbReference type="FunCoup" id="A0A0F7IGN9">
    <property type="interactions" value="6"/>
</dbReference>
<dbReference type="InterPro" id="IPR053418">
    <property type="entry name" value="Archaeosine_synthase_1"/>
</dbReference>
<dbReference type="PANTHER" id="PTHR46499">
    <property type="entry name" value="QUEUINE TRNA-RIBOSYLTRANSFERASE"/>
    <property type="match status" value="1"/>
</dbReference>
<dbReference type="Pfam" id="PF22176">
    <property type="entry name" value="AF_0587-like_pre-PUA"/>
    <property type="match status" value="1"/>
</dbReference>
<dbReference type="EMBL" id="CP011267">
    <property type="protein sequence ID" value="AKG92042.1"/>
    <property type="molecule type" value="Genomic_DNA"/>
</dbReference>
<dbReference type="EC" id="2.6.1.97" evidence="5"/>
<dbReference type="Gene3D" id="3.20.20.105">
    <property type="entry name" value="Queuine tRNA-ribosyltransferase-like"/>
    <property type="match status" value="1"/>
</dbReference>
<keyword evidence="5" id="KW-0808">Transferase</keyword>
<dbReference type="HOGENOM" id="CLU_029831_0_0_2"/>
<dbReference type="InterPro" id="IPR054032">
    <property type="entry name" value="AF_0587-like_pre-PUA"/>
</dbReference>
<dbReference type="InterPro" id="IPR040777">
    <property type="entry name" value="DUF5591"/>
</dbReference>
<dbReference type="InterPro" id="IPR036511">
    <property type="entry name" value="TGT-like_sf"/>
</dbReference>
<dbReference type="GO" id="GO:0002948">
    <property type="term" value="F:archaeosine synthase activity"/>
    <property type="evidence" value="ECO:0007669"/>
    <property type="project" value="UniProtKB-EC"/>
</dbReference>
<keyword evidence="6" id="KW-1185">Reference proteome</keyword>
<sequence>MFRIEKQDGLARLGELNGAITPHMIDLRSPGELADLVERRPPEVARELMPEAYEALVREGEVRKLVLTSQLPRSLVERIVSFRKSDPSPLYLPSLATPQNASLLIYLGADIVDNAIALRSAAEGVYLTESGSFNLSSLNELPCRCRACESRDDYDSDFHFLTDHNTIAIEREVRLARAMLKAERLRELVEVRAKANPETTAMLRIVDSSGRDLPFARFRRSKVYPTSEDSFARPEIAYYFERMLEIYSPSSPTALLIPCSARKPYSLSKTHRELRSRLGRAIRGVNEIIISSPFVAPRELELTYPILSYDTPTTGMWSEWEVQFVAERLAEMLTRFESVVAFLHGGYRRVAEKAGEIAGKDIVFVEDYGELRRVLERSGKVEFDLYHEIFRHMLSYQFGVEFEVDGVRGRYPNLEYFSRGERVARVDVRYGNLDIYGKLAEFLVEQGIYAVRIDEFDVKGMIFSRGVIEADEKIRPNDVVVYYSSSIFGVGQAVIPGSLMGEVDGKAVVSRRKYRGGV</sequence>
<dbReference type="KEGG" id="gah:GAH_00618"/>
<dbReference type="AlphaFoldDB" id="A0A0F7IGN9"/>
<dbReference type="SUPFAM" id="SSF88802">
    <property type="entry name" value="Pre-PUA domain"/>
    <property type="match status" value="1"/>
</dbReference>
<dbReference type="RefSeq" id="WP_048094635.1">
    <property type="nucleotide sequence ID" value="NZ_CP011267.1"/>
</dbReference>
<dbReference type="SUPFAM" id="SSF51713">
    <property type="entry name" value="tRNA-guanine transglycosylase"/>
    <property type="match status" value="1"/>
</dbReference>
<dbReference type="GO" id="GO:0002099">
    <property type="term" value="P:tRNA wobble guanine modification"/>
    <property type="evidence" value="ECO:0007669"/>
    <property type="project" value="TreeGrafter"/>
</dbReference>
<dbReference type="InterPro" id="IPR050076">
    <property type="entry name" value="ArchSynthase1/Queuine_TRR"/>
</dbReference>
<feature type="domain" description="AF-0587-like pre-PUA" evidence="4">
    <location>
        <begin position="383"/>
        <end position="444"/>
    </location>
</feature>
<dbReference type="GO" id="GO:0005737">
    <property type="term" value="C:cytoplasm"/>
    <property type="evidence" value="ECO:0007669"/>
    <property type="project" value="TreeGrafter"/>
</dbReference>
<dbReference type="OrthoDB" id="115061at2157"/>